<dbReference type="SUPFAM" id="SSF55874">
    <property type="entry name" value="ATPase domain of HSP90 chaperone/DNA topoisomerase II/histidine kinase"/>
    <property type="match status" value="1"/>
</dbReference>
<feature type="domain" description="PAC" evidence="9">
    <location>
        <begin position="139"/>
        <end position="190"/>
    </location>
</feature>
<dbReference type="InterPro" id="IPR001610">
    <property type="entry name" value="PAC"/>
</dbReference>
<evidence type="ECO:0000256" key="1">
    <source>
        <dbReference type="ARBA" id="ARBA00000085"/>
    </source>
</evidence>
<dbReference type="InterPro" id="IPR004358">
    <property type="entry name" value="Sig_transdc_His_kin-like_C"/>
</dbReference>
<dbReference type="NCBIfam" id="TIGR00229">
    <property type="entry name" value="sensory_box"/>
    <property type="match status" value="1"/>
</dbReference>
<evidence type="ECO:0000259" key="7">
    <source>
        <dbReference type="PROSITE" id="PS50109"/>
    </source>
</evidence>
<gene>
    <name evidence="10" type="ORF">ENR64_10550</name>
</gene>
<dbReference type="Gene3D" id="3.30.450.20">
    <property type="entry name" value="PAS domain"/>
    <property type="match status" value="1"/>
</dbReference>
<keyword evidence="4 10" id="KW-0418">Kinase</keyword>
<dbReference type="InterPro" id="IPR000700">
    <property type="entry name" value="PAS-assoc_C"/>
</dbReference>
<evidence type="ECO:0000256" key="5">
    <source>
        <dbReference type="ARBA" id="ARBA00023012"/>
    </source>
</evidence>
<keyword evidence="4 10" id="KW-0808">Transferase</keyword>
<dbReference type="InterPro" id="IPR005467">
    <property type="entry name" value="His_kinase_dom"/>
</dbReference>
<evidence type="ECO:0000259" key="8">
    <source>
        <dbReference type="PROSITE" id="PS50112"/>
    </source>
</evidence>
<dbReference type="Gene3D" id="1.10.287.130">
    <property type="match status" value="1"/>
</dbReference>
<dbReference type="PRINTS" id="PR00344">
    <property type="entry name" value="BCTRLSENSOR"/>
</dbReference>
<feature type="domain" description="Histidine kinase" evidence="7">
    <location>
        <begin position="224"/>
        <end position="481"/>
    </location>
</feature>
<evidence type="ECO:0000256" key="4">
    <source>
        <dbReference type="ARBA" id="ARBA00022777"/>
    </source>
</evidence>
<reference evidence="10" key="1">
    <citation type="journal article" date="2020" name="mSystems">
        <title>Genome- and Community-Level Interaction Insights into Carbon Utilization and Element Cycling Functions of Hydrothermarchaeota in Hydrothermal Sediment.</title>
        <authorList>
            <person name="Zhou Z."/>
            <person name="Liu Y."/>
            <person name="Xu W."/>
            <person name="Pan J."/>
            <person name="Luo Z.H."/>
            <person name="Li M."/>
        </authorList>
    </citation>
    <scope>NUCLEOTIDE SEQUENCE [LARGE SCALE GENOMIC DNA]</scope>
    <source>
        <strain evidence="10">SpSt-418</strain>
    </source>
</reference>
<dbReference type="SUPFAM" id="SSF55781">
    <property type="entry name" value="GAF domain-like"/>
    <property type="match status" value="1"/>
</dbReference>
<comment type="catalytic activity">
    <reaction evidence="1">
        <text>ATP + protein L-histidine = ADP + protein N-phospho-L-histidine.</text>
        <dbReference type="EC" id="2.7.13.3"/>
    </reaction>
</comment>
<dbReference type="SUPFAM" id="SSF55785">
    <property type="entry name" value="PYP-like sensor domain (PAS domain)"/>
    <property type="match status" value="1"/>
</dbReference>
<name>A0A7C3PEL3_9CYAN</name>
<sequence>MLCIHQCAAPRAWQGTEIEFVSQIATQLGVALQQAELLERSRQQALELATINSNLEQEIIVRRQAEQRLSLFIQQTPLAVIEWDTNFRVTRWNPAACQMFGYTATEAMGRHPAQLVLPEEVWESVDENFTMLLTQNEGSRSTTENLTKDGRLIVCEWYNTPLIDAGEVIGIASLVLDITERVQAEAQLRQKTEQLQNALQELQHTQTHLIQSEKMSSLGQLVAGVAHEINNPVNFIYGNIAHVDEYTQDLLGLLELYQSYYPEAIAEIDAKIEDADLEFIGEDLPKLLTSMRVGAERIREIVLSLRNFSRLDQAEVKPVDIHEGLDSTLMILQHRLKPTASRPGIDVVKEFGDLPEVECFAGQLNQVFMNLLANAIDALQEYQDSHGKVMPNQQPARITISTCGLDAETVQIGIKDNGPGIPEEVRDRLFDPFFTTKPAGKGTGLGLSISYQIVEKHQGTLRCRSTEDGGAEFVIKIPVKQAISAKADSLLLDNPAT</sequence>
<dbReference type="PROSITE" id="PS50113">
    <property type="entry name" value="PAC"/>
    <property type="match status" value="1"/>
</dbReference>
<dbReference type="InterPro" id="IPR013656">
    <property type="entry name" value="PAS_4"/>
</dbReference>
<feature type="domain" description="PAS" evidence="8">
    <location>
        <begin position="65"/>
        <end position="120"/>
    </location>
</feature>
<dbReference type="GO" id="GO:0000155">
    <property type="term" value="F:phosphorelay sensor kinase activity"/>
    <property type="evidence" value="ECO:0007669"/>
    <property type="project" value="InterPro"/>
</dbReference>
<comment type="caution">
    <text evidence="10">The sequence shown here is derived from an EMBL/GenBank/DDBJ whole genome shotgun (WGS) entry which is preliminary data.</text>
</comment>
<evidence type="ECO:0000256" key="3">
    <source>
        <dbReference type="ARBA" id="ARBA00022553"/>
    </source>
</evidence>
<dbReference type="InterPro" id="IPR029016">
    <property type="entry name" value="GAF-like_dom_sf"/>
</dbReference>
<dbReference type="PROSITE" id="PS50109">
    <property type="entry name" value="HIS_KIN"/>
    <property type="match status" value="1"/>
</dbReference>
<dbReference type="InterPro" id="IPR003594">
    <property type="entry name" value="HATPase_dom"/>
</dbReference>
<dbReference type="EMBL" id="DSRU01000157">
    <property type="protein sequence ID" value="HFM98174.1"/>
    <property type="molecule type" value="Genomic_DNA"/>
</dbReference>
<dbReference type="PANTHER" id="PTHR43065">
    <property type="entry name" value="SENSOR HISTIDINE KINASE"/>
    <property type="match status" value="1"/>
</dbReference>
<dbReference type="SUPFAM" id="SSF47384">
    <property type="entry name" value="Homodimeric domain of signal transducing histidine kinase"/>
    <property type="match status" value="1"/>
</dbReference>
<evidence type="ECO:0000256" key="2">
    <source>
        <dbReference type="ARBA" id="ARBA00012438"/>
    </source>
</evidence>
<accession>A0A7C3PEL3</accession>
<organism evidence="10">
    <name type="scientific">Oscillatoriales cyanobacterium SpSt-418</name>
    <dbReference type="NCBI Taxonomy" id="2282169"/>
    <lineage>
        <taxon>Bacteria</taxon>
        <taxon>Bacillati</taxon>
        <taxon>Cyanobacteriota</taxon>
        <taxon>Cyanophyceae</taxon>
        <taxon>Oscillatoriophycideae</taxon>
        <taxon>Oscillatoriales</taxon>
    </lineage>
</organism>
<dbReference type="SMART" id="SM00091">
    <property type="entry name" value="PAS"/>
    <property type="match status" value="1"/>
</dbReference>
<evidence type="ECO:0000256" key="6">
    <source>
        <dbReference type="SAM" id="Coils"/>
    </source>
</evidence>
<dbReference type="SMART" id="SM00387">
    <property type="entry name" value="HATPase_c"/>
    <property type="match status" value="1"/>
</dbReference>
<dbReference type="EC" id="2.7.13.3" evidence="2"/>
<evidence type="ECO:0000259" key="9">
    <source>
        <dbReference type="PROSITE" id="PS50113"/>
    </source>
</evidence>
<proteinExistence type="predicted"/>
<protein>
    <recommendedName>
        <fullName evidence="2">histidine kinase</fullName>
        <ecNumber evidence="2">2.7.13.3</ecNumber>
    </recommendedName>
</protein>
<keyword evidence="5" id="KW-0902">Two-component regulatory system</keyword>
<dbReference type="CDD" id="cd00130">
    <property type="entry name" value="PAS"/>
    <property type="match status" value="1"/>
</dbReference>
<keyword evidence="6" id="KW-0175">Coiled coil</keyword>
<dbReference type="PANTHER" id="PTHR43065:SF50">
    <property type="entry name" value="HISTIDINE KINASE"/>
    <property type="match status" value="1"/>
</dbReference>
<keyword evidence="3" id="KW-0597">Phosphoprotein</keyword>
<dbReference type="PROSITE" id="PS50112">
    <property type="entry name" value="PAS"/>
    <property type="match status" value="1"/>
</dbReference>
<dbReference type="InterPro" id="IPR035965">
    <property type="entry name" value="PAS-like_dom_sf"/>
</dbReference>
<dbReference type="InterPro" id="IPR000014">
    <property type="entry name" value="PAS"/>
</dbReference>
<dbReference type="SMART" id="SM00086">
    <property type="entry name" value="PAC"/>
    <property type="match status" value="1"/>
</dbReference>
<dbReference type="Pfam" id="PF02518">
    <property type="entry name" value="HATPase_c"/>
    <property type="match status" value="1"/>
</dbReference>
<dbReference type="InterPro" id="IPR036890">
    <property type="entry name" value="HATPase_C_sf"/>
</dbReference>
<dbReference type="Gene3D" id="3.30.450.40">
    <property type="match status" value="1"/>
</dbReference>
<evidence type="ECO:0000313" key="10">
    <source>
        <dbReference type="EMBL" id="HFM98174.1"/>
    </source>
</evidence>
<dbReference type="CDD" id="cd00082">
    <property type="entry name" value="HisKA"/>
    <property type="match status" value="1"/>
</dbReference>
<dbReference type="AlphaFoldDB" id="A0A7C3PEL3"/>
<dbReference type="Gene3D" id="3.30.565.10">
    <property type="entry name" value="Histidine kinase-like ATPase, C-terminal domain"/>
    <property type="match status" value="1"/>
</dbReference>
<feature type="coiled-coil region" evidence="6">
    <location>
        <begin position="181"/>
        <end position="208"/>
    </location>
</feature>
<dbReference type="InterPro" id="IPR036097">
    <property type="entry name" value="HisK_dim/P_sf"/>
</dbReference>
<dbReference type="Pfam" id="PF08448">
    <property type="entry name" value="PAS_4"/>
    <property type="match status" value="1"/>
</dbReference>
<dbReference type="InterPro" id="IPR003661">
    <property type="entry name" value="HisK_dim/P_dom"/>
</dbReference>